<dbReference type="InterPro" id="IPR013149">
    <property type="entry name" value="ADH-like_C"/>
</dbReference>
<organism evidence="12 13">
    <name type="scientific">Petromyces alliaceus</name>
    <name type="common">Aspergillus alliaceus</name>
    <dbReference type="NCBI Taxonomy" id="209559"/>
    <lineage>
        <taxon>Eukaryota</taxon>
        <taxon>Fungi</taxon>
        <taxon>Dikarya</taxon>
        <taxon>Ascomycota</taxon>
        <taxon>Pezizomycotina</taxon>
        <taxon>Eurotiomycetes</taxon>
        <taxon>Eurotiomycetidae</taxon>
        <taxon>Eurotiales</taxon>
        <taxon>Aspergillaceae</taxon>
        <taxon>Aspergillus</taxon>
        <taxon>Aspergillus subgen. Circumdati</taxon>
    </lineage>
</organism>
<dbReference type="Pfam" id="PF00107">
    <property type="entry name" value="ADH_zinc_N"/>
    <property type="match status" value="1"/>
</dbReference>
<evidence type="ECO:0000256" key="6">
    <source>
        <dbReference type="ARBA" id="ARBA00022723"/>
    </source>
</evidence>
<dbReference type="InterPro" id="IPR029063">
    <property type="entry name" value="SAM-dependent_MTases_sf"/>
</dbReference>
<accession>A0A8H6A490</accession>
<evidence type="ECO:0000256" key="8">
    <source>
        <dbReference type="ARBA" id="ARBA00023002"/>
    </source>
</evidence>
<evidence type="ECO:0000256" key="10">
    <source>
        <dbReference type="SAM" id="MobiDB-lite"/>
    </source>
</evidence>
<dbReference type="Pfam" id="PF05724">
    <property type="entry name" value="TPMT"/>
    <property type="match status" value="1"/>
</dbReference>
<evidence type="ECO:0000256" key="2">
    <source>
        <dbReference type="ARBA" id="ARBA00008072"/>
    </source>
</evidence>
<name>A0A8H6A490_PETAA</name>
<evidence type="ECO:0000256" key="3">
    <source>
        <dbReference type="ARBA" id="ARBA00022603"/>
    </source>
</evidence>
<dbReference type="FunFam" id="3.40.50.720:FF:000039">
    <property type="entry name" value="Alcohol dehydrogenase AdhP"/>
    <property type="match status" value="1"/>
</dbReference>
<keyword evidence="9" id="KW-0520">NAD</keyword>
<dbReference type="PROSITE" id="PS51585">
    <property type="entry name" value="SAM_MT_TPMT"/>
    <property type="match status" value="1"/>
</dbReference>
<dbReference type="Gene3D" id="3.40.50.150">
    <property type="entry name" value="Vaccinia Virus protein VP39"/>
    <property type="match status" value="1"/>
</dbReference>
<sequence length="619" mass="67461">MTVPTIPTQQRAAVRQGEGESATTAIKNIDVEKPGPGQILVKINWTGVCGSDKSLLHDDWKGFGVSMLPQSHGIAGHEGAGVVVAVGEGMQKRWKIGDRAGIKWIASTCGECEFCLNGNDEVHCEKQINSGFSAPGTFQEYCLVDGRYTSKIPDGVTDEEAGPIMCGGVTAYTACKRSAVKPGQWLVLPGAGGGLGHLAIQYARAMGMRVIAIDGGDEKRDLCQKLGAEAYIDFLKFKAPADLKDEIMKITKHGAHGVIVTAANKTVYEWGPMYLRPGGTMVVVGLPKDPAILAGAPPLVIALRRLNIVGNITGSLKDVEEALDFTARGIVHPILSKGKLEDLDSWVEKLKTVQGRLIGHFQDRPLNDHASGWSSLWDSNESGLWDRGRPSPALVDLIEEEENAIFQPTKSNGERKKALVPGCGRGYDVVMLALHGFDAYGLEISATGVAAARKYAATELRKPQKYNFGAGWTGPVKPGSVTFVEGDFFKNWERQVSTDGEVKFDLLYDYTFLCALHPQMRPQWVARMCQLVRPDGVLVCLEFPMYKDLTQPGPPWGLNGVHWDILARGGDGLKNIGKETEVDQVDELPGRFRRLLYRKPSRSYEAGRGQDMLSVYAPK</sequence>
<keyword evidence="4" id="KW-0808">Transferase</keyword>
<dbReference type="Pfam" id="PF08240">
    <property type="entry name" value="ADH_N"/>
    <property type="match status" value="1"/>
</dbReference>
<dbReference type="SUPFAM" id="SSF50129">
    <property type="entry name" value="GroES-like"/>
    <property type="match status" value="1"/>
</dbReference>
<dbReference type="PANTHER" id="PTHR42940">
    <property type="entry name" value="ALCOHOL DEHYDROGENASE 1-RELATED"/>
    <property type="match status" value="1"/>
</dbReference>
<comment type="cofactor">
    <cofactor evidence="1">
        <name>Zn(2+)</name>
        <dbReference type="ChEBI" id="CHEBI:29105"/>
    </cofactor>
</comment>
<reference evidence="12 13" key="1">
    <citation type="submission" date="2019-04" db="EMBL/GenBank/DDBJ databases">
        <title>Aspergillus burnettii sp. nov., novel species from soil in southeast Queensland.</title>
        <authorList>
            <person name="Gilchrist C.L.M."/>
            <person name="Pitt J.I."/>
            <person name="Lange L."/>
            <person name="Lacey H.J."/>
            <person name="Vuong D."/>
            <person name="Midgley D.J."/>
            <person name="Greenfield P."/>
            <person name="Bradbury M."/>
            <person name="Lacey E."/>
            <person name="Busk P.K."/>
            <person name="Pilgaard B."/>
            <person name="Chooi Y.H."/>
            <person name="Piggott A.M."/>
        </authorList>
    </citation>
    <scope>NUCLEOTIDE SEQUENCE [LARGE SCALE GENOMIC DNA]</scope>
    <source>
        <strain evidence="12 13">FRR 5400</strain>
    </source>
</reference>
<dbReference type="GO" id="GO:0046872">
    <property type="term" value="F:metal ion binding"/>
    <property type="evidence" value="ECO:0007669"/>
    <property type="project" value="UniProtKB-KW"/>
</dbReference>
<dbReference type="InterPro" id="IPR036291">
    <property type="entry name" value="NAD(P)-bd_dom_sf"/>
</dbReference>
<dbReference type="SUPFAM" id="SSF51735">
    <property type="entry name" value="NAD(P)-binding Rossmann-fold domains"/>
    <property type="match status" value="1"/>
</dbReference>
<dbReference type="GO" id="GO:0032259">
    <property type="term" value="P:methylation"/>
    <property type="evidence" value="ECO:0007669"/>
    <property type="project" value="UniProtKB-KW"/>
</dbReference>
<dbReference type="Gene3D" id="3.90.180.10">
    <property type="entry name" value="Medium-chain alcohol dehydrogenases, catalytic domain"/>
    <property type="match status" value="1"/>
</dbReference>
<keyword evidence="8" id="KW-0560">Oxidoreductase</keyword>
<dbReference type="AlphaFoldDB" id="A0A8H6A490"/>
<keyword evidence="3" id="KW-0489">Methyltransferase</keyword>
<evidence type="ECO:0000259" key="11">
    <source>
        <dbReference type="SMART" id="SM00829"/>
    </source>
</evidence>
<keyword evidence="13" id="KW-1185">Reference proteome</keyword>
<dbReference type="InterPro" id="IPR020843">
    <property type="entry name" value="ER"/>
</dbReference>
<dbReference type="GO" id="GO:0008757">
    <property type="term" value="F:S-adenosylmethionine-dependent methyltransferase activity"/>
    <property type="evidence" value="ECO:0007669"/>
    <property type="project" value="InterPro"/>
</dbReference>
<keyword evidence="5" id="KW-0949">S-adenosyl-L-methionine</keyword>
<gene>
    <name evidence="12" type="ORF">ETB97_003335</name>
</gene>
<dbReference type="SUPFAM" id="SSF53335">
    <property type="entry name" value="S-adenosyl-L-methionine-dependent methyltransferases"/>
    <property type="match status" value="1"/>
</dbReference>
<dbReference type="CDD" id="cd02440">
    <property type="entry name" value="AdoMet_MTases"/>
    <property type="match status" value="1"/>
</dbReference>
<protein>
    <recommendedName>
        <fullName evidence="11">Enoyl reductase (ER) domain-containing protein</fullName>
    </recommendedName>
</protein>
<comment type="caution">
    <text evidence="12">The sequence shown here is derived from an EMBL/GenBank/DDBJ whole genome shotgun (WGS) entry which is preliminary data.</text>
</comment>
<dbReference type="CDD" id="cd08297">
    <property type="entry name" value="CAD3"/>
    <property type="match status" value="1"/>
</dbReference>
<keyword evidence="7" id="KW-0862">Zinc</keyword>
<feature type="domain" description="Enoyl reductase (ER)" evidence="11">
    <location>
        <begin position="19"/>
        <end position="331"/>
    </location>
</feature>
<evidence type="ECO:0000256" key="7">
    <source>
        <dbReference type="ARBA" id="ARBA00022833"/>
    </source>
</evidence>
<dbReference type="EMBL" id="SPNV01000179">
    <property type="protein sequence ID" value="KAF5859093.1"/>
    <property type="molecule type" value="Genomic_DNA"/>
</dbReference>
<evidence type="ECO:0000313" key="12">
    <source>
        <dbReference type="EMBL" id="KAF5859093.1"/>
    </source>
</evidence>
<dbReference type="GO" id="GO:0005737">
    <property type="term" value="C:cytoplasm"/>
    <property type="evidence" value="ECO:0007669"/>
    <property type="project" value="TreeGrafter"/>
</dbReference>
<evidence type="ECO:0000256" key="9">
    <source>
        <dbReference type="ARBA" id="ARBA00023027"/>
    </source>
</evidence>
<dbReference type="Gene3D" id="3.40.50.720">
    <property type="entry name" value="NAD(P)-binding Rossmann-like Domain"/>
    <property type="match status" value="1"/>
</dbReference>
<evidence type="ECO:0000256" key="5">
    <source>
        <dbReference type="ARBA" id="ARBA00022691"/>
    </source>
</evidence>
<evidence type="ECO:0000313" key="13">
    <source>
        <dbReference type="Proteomes" id="UP000541154"/>
    </source>
</evidence>
<comment type="similarity">
    <text evidence="2">Belongs to the zinc-containing alcohol dehydrogenase family.</text>
</comment>
<dbReference type="Proteomes" id="UP000541154">
    <property type="component" value="Unassembled WGS sequence"/>
</dbReference>
<evidence type="ECO:0000256" key="4">
    <source>
        <dbReference type="ARBA" id="ARBA00022679"/>
    </source>
</evidence>
<evidence type="ECO:0000256" key="1">
    <source>
        <dbReference type="ARBA" id="ARBA00001947"/>
    </source>
</evidence>
<dbReference type="InterPro" id="IPR011032">
    <property type="entry name" value="GroES-like_sf"/>
</dbReference>
<feature type="compositionally biased region" description="Polar residues" evidence="10">
    <location>
        <begin position="1"/>
        <end position="11"/>
    </location>
</feature>
<dbReference type="GO" id="GO:0004022">
    <property type="term" value="F:alcohol dehydrogenase (NAD+) activity"/>
    <property type="evidence" value="ECO:0007669"/>
    <property type="project" value="UniProtKB-ARBA"/>
</dbReference>
<dbReference type="SMART" id="SM00829">
    <property type="entry name" value="PKS_ER"/>
    <property type="match status" value="1"/>
</dbReference>
<keyword evidence="6" id="KW-0479">Metal-binding</keyword>
<proteinExistence type="inferred from homology"/>
<feature type="region of interest" description="Disordered" evidence="10">
    <location>
        <begin position="1"/>
        <end position="21"/>
    </location>
</feature>
<dbReference type="PANTHER" id="PTHR42940:SF1">
    <property type="entry name" value="ENOYL REDUCTASE (ER) DOMAIN-CONTAINING PROTEIN"/>
    <property type="match status" value="1"/>
</dbReference>
<dbReference type="InterPro" id="IPR008854">
    <property type="entry name" value="TPMT"/>
</dbReference>
<dbReference type="InterPro" id="IPR013154">
    <property type="entry name" value="ADH-like_N"/>
</dbReference>